<sequence>MFNNASGFQIHGGNFYNVEGGVIPHPNVDAMPVGWGQDSEMIETDGAEGGGSVGWPADESYPTIHNDPVFPRNGPSDPPPTSINGGTFISQNVNNIQRHGETGLHILYRAIAGDAFYDSADRFPQPRCHEETRTKLLDILWNWSCGVQPPRKWTSDEEHEDNNGASSAILWLHGPAGSGKSAVAQSFCENLQSKGRLGGGFFFKRDHASRGNAKKLFPTIAYQLARLLQFGQFRDDISQIVENDPSIADRSLSSQLHELIVVPCRQSRLSQPVVIVIDGLDECSGNDVQQEILSLIGNAVSRERLPILFLIASRPESHIRETLAGPRLDKTHWPLNIEESFEDVRIYLQAELDRIRREHRTMAAVPYPWPSLEIVEHLVEKSSGYFIYAATVVKFIDDKQFHPTKRLSIILDKDPDSETAICASRSSLPSNPLWCSHTFALTVSELEHLLELDQGDVALILRNLHSVIWVENEYSSQVTVYHASFLDFLEDPSRSGSFHVGSSQCRKNLSLHLLKTFSRTDGDPSFNRQEELAWNIGGAPFQYIICAEPSPDLQLGVLSLNPDFLFGFKDPSETVNGLLGWLEKFNPVDEDLVCLWKDYYFMSLCDETWDPNPQDDDQEWNTPCDDTFLQLSPQLLQILYASKVLPDICEQRCLARIRFLLGLSWDDLRKVISPLQGILGDDLEGLQELRTCNFDKAFSEGLNGSAVLSELAHGAVRILGNAAQCRSFQWAVCGWGFFLRSCPASIDLLQGLAENGQTEAFYRRGEPEDLHNVVQWLKPTIPPIQNGNPSPTLMARYEHLLDQCIRGKSWTGIDYSFESLERRWMEWWELKRRRIHGAETPDGGGITEAACLYRCSHGAYVGLPETAVTRPVTAGDLLAEDVAYANRNRVLRSRVVPDKFGLRGAEPSDVPAWARLESPSFGLGSALKTPRPSPEKARLRPKPGLLAASSRIFHRGAVGSRSRPPGHVFIFLNGHSGLEATCIRSRQLGRIPRLKEFISRAPGTRSLFGLWHLRTRKLLPLFG</sequence>
<organism evidence="3 4">
    <name type="scientific">Mycena metata</name>
    <dbReference type="NCBI Taxonomy" id="1033252"/>
    <lineage>
        <taxon>Eukaryota</taxon>
        <taxon>Fungi</taxon>
        <taxon>Dikarya</taxon>
        <taxon>Basidiomycota</taxon>
        <taxon>Agaricomycotina</taxon>
        <taxon>Agaricomycetes</taxon>
        <taxon>Agaricomycetidae</taxon>
        <taxon>Agaricales</taxon>
        <taxon>Marasmiineae</taxon>
        <taxon>Mycenaceae</taxon>
        <taxon>Mycena</taxon>
    </lineage>
</organism>
<keyword evidence="4" id="KW-1185">Reference proteome</keyword>
<dbReference type="SUPFAM" id="SSF52540">
    <property type="entry name" value="P-loop containing nucleoside triphosphate hydrolases"/>
    <property type="match status" value="1"/>
</dbReference>
<protein>
    <recommendedName>
        <fullName evidence="2">Nephrocystin 3-like N-terminal domain-containing protein</fullName>
    </recommendedName>
</protein>
<dbReference type="PANTHER" id="PTHR10039:SF17">
    <property type="entry name" value="FUNGAL STAND N-TERMINAL GOODBYE DOMAIN-CONTAINING PROTEIN-RELATED"/>
    <property type="match status" value="1"/>
</dbReference>
<dbReference type="EMBL" id="JARKIB010000107">
    <property type="protein sequence ID" value="KAJ7739376.1"/>
    <property type="molecule type" value="Genomic_DNA"/>
</dbReference>
<dbReference type="InterPro" id="IPR027417">
    <property type="entry name" value="P-loop_NTPase"/>
</dbReference>
<reference evidence="3" key="1">
    <citation type="submission" date="2023-03" db="EMBL/GenBank/DDBJ databases">
        <title>Massive genome expansion in bonnet fungi (Mycena s.s.) driven by repeated elements and novel gene families across ecological guilds.</title>
        <authorList>
            <consortium name="Lawrence Berkeley National Laboratory"/>
            <person name="Harder C.B."/>
            <person name="Miyauchi S."/>
            <person name="Viragh M."/>
            <person name="Kuo A."/>
            <person name="Thoen E."/>
            <person name="Andreopoulos B."/>
            <person name="Lu D."/>
            <person name="Skrede I."/>
            <person name="Drula E."/>
            <person name="Henrissat B."/>
            <person name="Morin E."/>
            <person name="Kohler A."/>
            <person name="Barry K."/>
            <person name="LaButti K."/>
            <person name="Morin E."/>
            <person name="Salamov A."/>
            <person name="Lipzen A."/>
            <person name="Mereny Z."/>
            <person name="Hegedus B."/>
            <person name="Baldrian P."/>
            <person name="Stursova M."/>
            <person name="Weitz H."/>
            <person name="Taylor A."/>
            <person name="Grigoriev I.V."/>
            <person name="Nagy L.G."/>
            <person name="Martin F."/>
            <person name="Kauserud H."/>
        </authorList>
    </citation>
    <scope>NUCLEOTIDE SEQUENCE</scope>
    <source>
        <strain evidence="3">CBHHK182m</strain>
    </source>
</reference>
<keyword evidence="1" id="KW-0677">Repeat</keyword>
<evidence type="ECO:0000256" key="1">
    <source>
        <dbReference type="ARBA" id="ARBA00022737"/>
    </source>
</evidence>
<dbReference type="InterPro" id="IPR056884">
    <property type="entry name" value="NPHP3-like_N"/>
</dbReference>
<name>A0AAD7IDI8_9AGAR</name>
<dbReference type="PANTHER" id="PTHR10039">
    <property type="entry name" value="AMELOGENIN"/>
    <property type="match status" value="1"/>
</dbReference>
<gene>
    <name evidence="3" type="ORF">B0H16DRAFT_1694546</name>
</gene>
<dbReference type="Pfam" id="PF24883">
    <property type="entry name" value="NPHP3_N"/>
    <property type="match status" value="1"/>
</dbReference>
<comment type="caution">
    <text evidence="3">The sequence shown here is derived from an EMBL/GenBank/DDBJ whole genome shotgun (WGS) entry which is preliminary data.</text>
</comment>
<feature type="domain" description="Nephrocystin 3-like N-terminal" evidence="2">
    <location>
        <begin position="163"/>
        <end position="314"/>
    </location>
</feature>
<accession>A0AAD7IDI8</accession>
<evidence type="ECO:0000259" key="2">
    <source>
        <dbReference type="Pfam" id="PF24883"/>
    </source>
</evidence>
<proteinExistence type="predicted"/>
<dbReference type="Proteomes" id="UP001215598">
    <property type="component" value="Unassembled WGS sequence"/>
</dbReference>
<dbReference type="Gene3D" id="3.40.50.300">
    <property type="entry name" value="P-loop containing nucleotide triphosphate hydrolases"/>
    <property type="match status" value="1"/>
</dbReference>
<dbReference type="AlphaFoldDB" id="A0AAD7IDI8"/>
<evidence type="ECO:0000313" key="3">
    <source>
        <dbReference type="EMBL" id="KAJ7739376.1"/>
    </source>
</evidence>
<evidence type="ECO:0000313" key="4">
    <source>
        <dbReference type="Proteomes" id="UP001215598"/>
    </source>
</evidence>